<gene>
    <name evidence="1" type="ORF">IAB04_07120</name>
</gene>
<dbReference type="SUPFAM" id="SSF52540">
    <property type="entry name" value="P-loop containing nucleoside triphosphate hydrolases"/>
    <property type="match status" value="1"/>
</dbReference>
<dbReference type="Pfam" id="PF13189">
    <property type="entry name" value="Cytidylate_kin2"/>
    <property type="match status" value="1"/>
</dbReference>
<evidence type="ECO:0000313" key="1">
    <source>
        <dbReference type="EMBL" id="HIU49120.1"/>
    </source>
</evidence>
<reference evidence="1" key="2">
    <citation type="journal article" date="2021" name="PeerJ">
        <title>Extensive microbial diversity within the chicken gut microbiome revealed by metagenomics and culture.</title>
        <authorList>
            <person name="Gilroy R."/>
            <person name="Ravi A."/>
            <person name="Getino M."/>
            <person name="Pursley I."/>
            <person name="Horton D.L."/>
            <person name="Alikhan N.F."/>
            <person name="Baker D."/>
            <person name="Gharbi K."/>
            <person name="Hall N."/>
            <person name="Watson M."/>
            <person name="Adriaenssens E.M."/>
            <person name="Foster-Nyarko E."/>
            <person name="Jarju S."/>
            <person name="Secka A."/>
            <person name="Antonio M."/>
            <person name="Oren A."/>
            <person name="Chaudhuri R.R."/>
            <person name="La Ragione R."/>
            <person name="Hildebrand F."/>
            <person name="Pallen M.J."/>
        </authorList>
    </citation>
    <scope>NUCLEOTIDE SEQUENCE</scope>
    <source>
        <strain evidence="1">ChiSjej4B22-9803</strain>
    </source>
</reference>
<dbReference type="InterPro" id="IPR027417">
    <property type="entry name" value="P-loop_NTPase"/>
</dbReference>
<dbReference type="Gene3D" id="3.40.50.300">
    <property type="entry name" value="P-loop containing nucleotide triphosphate hydrolases"/>
    <property type="match status" value="1"/>
</dbReference>
<evidence type="ECO:0000313" key="2">
    <source>
        <dbReference type="Proteomes" id="UP000824111"/>
    </source>
</evidence>
<keyword evidence="1" id="KW-0418">Kinase</keyword>
<comment type="caution">
    <text evidence="1">The sequence shown here is derived from an EMBL/GenBank/DDBJ whole genome shotgun (WGS) entry which is preliminary data.</text>
</comment>
<dbReference type="AlphaFoldDB" id="A0A9D1LVZ9"/>
<accession>A0A9D1LVZ9</accession>
<dbReference type="EMBL" id="DVND01000181">
    <property type="protein sequence ID" value="HIU49120.1"/>
    <property type="molecule type" value="Genomic_DNA"/>
</dbReference>
<keyword evidence="1" id="KW-0808">Transferase</keyword>
<dbReference type="Proteomes" id="UP000824111">
    <property type="component" value="Unassembled WGS sequence"/>
</dbReference>
<organism evidence="1 2">
    <name type="scientific">Candidatus Avimonoglobus intestinipullorum</name>
    <dbReference type="NCBI Taxonomy" id="2840699"/>
    <lineage>
        <taxon>Bacteria</taxon>
        <taxon>Bacillati</taxon>
        <taxon>Bacillota</taxon>
        <taxon>Clostridia</taxon>
        <taxon>Eubacteriales</taxon>
        <taxon>Candidatus Avimonoglobus</taxon>
    </lineage>
</organism>
<protein>
    <submittedName>
        <fullName evidence="1">Cytidylate kinase-like family protein</fullName>
    </submittedName>
</protein>
<sequence length="194" mass="22245">MRHVVVTISRGYGSGGRYIGKLLAKKLGIGFYDRELISLVADDDDDELFLNKDESVYFSLAEQGGDIGFVSDDKLYNSQAAIIREIAERESCVIVGRCADYILRDMEHVVKIFIYSSLKNCMKRVMRLYELNPDEAKQAILLKDRSRSSYYEHYTGQKWNVASNYDLSINSGILDSEKCVALIEQYLDIRLREK</sequence>
<dbReference type="GO" id="GO:0016301">
    <property type="term" value="F:kinase activity"/>
    <property type="evidence" value="ECO:0007669"/>
    <property type="project" value="UniProtKB-KW"/>
</dbReference>
<proteinExistence type="predicted"/>
<name>A0A9D1LVZ9_9FIRM</name>
<reference evidence="1" key="1">
    <citation type="submission" date="2020-10" db="EMBL/GenBank/DDBJ databases">
        <authorList>
            <person name="Gilroy R."/>
        </authorList>
    </citation>
    <scope>NUCLEOTIDE SEQUENCE</scope>
    <source>
        <strain evidence="1">ChiSjej4B22-9803</strain>
    </source>
</reference>